<dbReference type="Gene3D" id="3.90.1720.10">
    <property type="entry name" value="endopeptidase domain like (from Nostoc punctiforme)"/>
    <property type="match status" value="1"/>
</dbReference>
<dbReference type="InterPro" id="IPR057812">
    <property type="entry name" value="SH3_YKFC_2nd"/>
</dbReference>
<dbReference type="PANTHER" id="PTHR47053:SF3">
    <property type="entry name" value="GAMMA-D-GLUTAMYL-L-LYSINE DIPEPTIDYL-PEPTIDASE"/>
    <property type="match status" value="1"/>
</dbReference>
<protein>
    <submittedName>
        <fullName evidence="6">Gamma-D-glutamyl-L-lysine dipeptidyl-peptidase</fullName>
    </submittedName>
</protein>
<dbReference type="EMBL" id="BSYK01000001">
    <property type="protein sequence ID" value="GMG72999.1"/>
    <property type="molecule type" value="Genomic_DNA"/>
</dbReference>
<dbReference type="InterPro" id="IPR051202">
    <property type="entry name" value="Peptidase_C40"/>
</dbReference>
<dbReference type="PANTHER" id="PTHR47053">
    <property type="entry name" value="MUREIN DD-ENDOPEPTIDASE MEPH-RELATED"/>
    <property type="match status" value="1"/>
</dbReference>
<dbReference type="GO" id="GO:0008234">
    <property type="term" value="F:cysteine-type peptidase activity"/>
    <property type="evidence" value="ECO:0007669"/>
    <property type="project" value="UniProtKB-KW"/>
</dbReference>
<feature type="domain" description="NlpC/P60" evidence="5">
    <location>
        <begin position="179"/>
        <end position="303"/>
    </location>
</feature>
<evidence type="ECO:0000256" key="2">
    <source>
        <dbReference type="ARBA" id="ARBA00022670"/>
    </source>
</evidence>
<comment type="similarity">
    <text evidence="1">Belongs to the peptidase C40 family.</text>
</comment>
<dbReference type="PROSITE" id="PS51935">
    <property type="entry name" value="NLPC_P60"/>
    <property type="match status" value="1"/>
</dbReference>
<comment type="caution">
    <text evidence="6">The sequence shown here is derived from an EMBL/GenBank/DDBJ whole genome shotgun (WGS) entry which is preliminary data.</text>
</comment>
<evidence type="ECO:0000256" key="4">
    <source>
        <dbReference type="ARBA" id="ARBA00022807"/>
    </source>
</evidence>
<organism evidence="6 7">
    <name type="scientific">Priestia megaterium</name>
    <name type="common">Bacillus megaterium</name>
    <dbReference type="NCBI Taxonomy" id="1404"/>
    <lineage>
        <taxon>Bacteria</taxon>
        <taxon>Bacillati</taxon>
        <taxon>Bacillota</taxon>
        <taxon>Bacilli</taxon>
        <taxon>Bacillales</taxon>
        <taxon>Bacillaceae</taxon>
        <taxon>Priestia</taxon>
    </lineage>
</organism>
<keyword evidence="2" id="KW-0645">Protease</keyword>
<keyword evidence="4" id="KW-0788">Thiol protease</keyword>
<sequence length="303" mass="34178">MMDKKAYYVCVAVATVWTSYDSSREIDDIAISFPVKLDKWLEQLTYTRRLELCEKNLVQTQLLLGEEVYVTELKGKWAKIVIPSQFSSKDERGYPGWVPFHQLISQAEYSPLNKPTAVVSAAIATLQLAEETLQISYQTQLPLLKEDKEWLEVQTPVGTGRIKRQDAVVIEDRNRKTTKGTGDMIIAAGEQFLNLPYLWGGMSAWGYDCSGFAYATHKANGYLIPRDATDQARKGKEVGLDSIQPGDLLFFAYEKGKGSIHHVGICYGRGKMLHSPKTGKTVELIELKGTLYEEELCAARRYY</sequence>
<proteinExistence type="inferred from homology"/>
<evidence type="ECO:0000313" key="6">
    <source>
        <dbReference type="EMBL" id="GMG72999.1"/>
    </source>
</evidence>
<dbReference type="InterPro" id="IPR038765">
    <property type="entry name" value="Papain-like_cys_pep_sf"/>
</dbReference>
<dbReference type="AlphaFoldDB" id="A0AAX6BH24"/>
<accession>A0AAX6BH24</accession>
<dbReference type="Proteomes" id="UP001165240">
    <property type="component" value="Unassembled WGS sequence"/>
</dbReference>
<evidence type="ECO:0000256" key="3">
    <source>
        <dbReference type="ARBA" id="ARBA00022801"/>
    </source>
</evidence>
<evidence type="ECO:0000259" key="5">
    <source>
        <dbReference type="PROSITE" id="PS51935"/>
    </source>
</evidence>
<name>A0AAX6BH24_PRIMG</name>
<reference evidence="6" key="1">
    <citation type="journal article" date="2024" name="Appl Microbiol">
        <title>Effect of kuratsuki Bacillus and Priestia on Taste of Sake.</title>
        <authorList>
            <person name="Kobayashi K."/>
            <person name="Nishida H."/>
        </authorList>
    </citation>
    <scope>NUCLEOTIDE SEQUENCE</scope>
    <source>
        <strain evidence="6">B-12</strain>
    </source>
</reference>
<evidence type="ECO:0000256" key="1">
    <source>
        <dbReference type="ARBA" id="ARBA00007074"/>
    </source>
</evidence>
<evidence type="ECO:0000313" key="7">
    <source>
        <dbReference type="Proteomes" id="UP001165240"/>
    </source>
</evidence>
<keyword evidence="3" id="KW-0378">Hydrolase</keyword>
<dbReference type="Gene3D" id="2.30.30.40">
    <property type="entry name" value="SH3 Domains"/>
    <property type="match status" value="1"/>
</dbReference>
<dbReference type="SUPFAM" id="SSF54001">
    <property type="entry name" value="Cysteine proteinases"/>
    <property type="match status" value="1"/>
</dbReference>
<dbReference type="GO" id="GO:0006508">
    <property type="term" value="P:proteolysis"/>
    <property type="evidence" value="ECO:0007669"/>
    <property type="project" value="UniProtKB-KW"/>
</dbReference>
<dbReference type="Pfam" id="PF23795">
    <property type="entry name" value="SH3_YKFC_2nd"/>
    <property type="match status" value="1"/>
</dbReference>
<gene>
    <name evidence="6" type="primary">eepC</name>
    <name evidence="6" type="ORF">ShirakiTB12_14670</name>
</gene>
<dbReference type="Pfam" id="PF00877">
    <property type="entry name" value="NLPC_P60"/>
    <property type="match status" value="1"/>
</dbReference>
<dbReference type="InterPro" id="IPR000064">
    <property type="entry name" value="NLP_P60_dom"/>
</dbReference>